<evidence type="ECO:0000256" key="15">
    <source>
        <dbReference type="ARBA" id="ARBA00022703"/>
    </source>
</evidence>
<keyword evidence="16 32" id="KW-0732">Signal</keyword>
<feature type="region of interest" description="Immunosuppression" evidence="32">
    <location>
        <begin position="558"/>
        <end position="576"/>
    </location>
</feature>
<dbReference type="GO" id="GO:0019062">
    <property type="term" value="P:virion attachment to host cell"/>
    <property type="evidence" value="ECO:0007669"/>
    <property type="project" value="UniProtKB-UniRule"/>
</dbReference>
<keyword evidence="10 32" id="KW-1165">Clathrin-mediated endocytosis of virus by host</keyword>
<dbReference type="GO" id="GO:0019064">
    <property type="term" value="P:fusion of virus membrane with host plasma membrane"/>
    <property type="evidence" value="ECO:0007669"/>
    <property type="project" value="UniProtKB-UniRule"/>
</dbReference>
<dbReference type="InterPro" id="IPR000328">
    <property type="entry name" value="GP41-like"/>
</dbReference>
<dbReference type="GO" id="GO:0044175">
    <property type="term" value="C:host cell endosome membrane"/>
    <property type="evidence" value="ECO:0007669"/>
    <property type="project" value="UniProtKB-SubCell"/>
</dbReference>
<dbReference type="GO" id="GO:0075512">
    <property type="term" value="P:clathrin-dependent endocytosis of virus by host cell"/>
    <property type="evidence" value="ECO:0007669"/>
    <property type="project" value="UniProtKB-UniRule"/>
</dbReference>
<evidence type="ECO:0000256" key="2">
    <source>
        <dbReference type="ARBA" id="ARBA00004433"/>
    </source>
</evidence>
<evidence type="ECO:0000256" key="30">
    <source>
        <dbReference type="ARBA" id="ARBA00023288"/>
    </source>
</evidence>
<feature type="lipid moiety-binding region" description="S-palmitoyl cysteine; by host" evidence="32">
    <location>
        <position position="748"/>
    </location>
</feature>
<keyword evidence="8 32" id="KW-1170">Fusion of virus membrane with host endosomal membrane</keyword>
<keyword evidence="12 32" id="KW-1162">Viral penetration into host cytoplasm</keyword>
<comment type="miscellaneous">
    <text evidence="32">Inhibitors targeting HIV-1 viral envelope proteins are used as antiretroviral drugs. Attachment of virions to the cell surface via non-specific interactions and CD4 binding can be blocked by inhibitors that include cyanovirin-N, cyclotriazadisulfonamide analogs, PRO 2000, TNX 355 and PRO 542. In addition, BMS 806 can block CD4-induced conformational changes. Env interactions with the coreceptor molecules can be targeted by CCR5 antagonists including SCH-D, maraviroc (UK 427857) and aplaviroc (GW 873140), and the CXCR4 antagonist AMD 070. Fusion of viral and cellular membranes can be inhibited by peptides such as enfuvirtide and tifuvirtide (T 1249). Resistance to inhibitors associated with mutations in Env are observed. Most of the time, single mutations confer only a modest reduction in drug susceptibility. Combination of several mutations is usually required to develop a high-level drug resistance.</text>
</comment>
<evidence type="ECO:0000256" key="28">
    <source>
        <dbReference type="ARBA" id="ARBA00023180"/>
    </source>
</evidence>
<evidence type="ECO:0000256" key="18">
    <source>
        <dbReference type="ARBA" id="ARBA00022844"/>
    </source>
</evidence>
<proteinExistence type="inferred from homology"/>
<evidence type="ECO:0000256" key="9">
    <source>
        <dbReference type="ARBA" id="ARBA00022511"/>
    </source>
</evidence>
<dbReference type="GO" id="GO:0005198">
    <property type="term" value="F:structural molecule activity"/>
    <property type="evidence" value="ECO:0007669"/>
    <property type="project" value="UniProtKB-UniRule"/>
</dbReference>
<feature type="transmembrane region" description="Helical" evidence="33">
    <location>
        <begin position="662"/>
        <end position="689"/>
    </location>
</feature>
<feature type="region of interest" description="MPER; binding to GalCer" evidence="32">
    <location>
        <begin position="646"/>
        <end position="667"/>
    </location>
</feature>
<keyword evidence="11 32" id="KW-0945">Host-virus interaction</keyword>
<evidence type="ECO:0000256" key="7">
    <source>
        <dbReference type="ARBA" id="ARBA00022506"/>
    </source>
</evidence>
<keyword evidence="27 32" id="KW-1015">Disulfide bond</keyword>
<keyword evidence="19 32" id="KW-1043">Host membrane</keyword>
<feature type="coiled-coil region" evidence="32">
    <location>
        <begin position="617"/>
        <end position="651"/>
    </location>
</feature>
<dbReference type="FunFam" id="1.10.287.210:FF:000001">
    <property type="entry name" value="Envelope glycoprotein gp160"/>
    <property type="match status" value="1"/>
</dbReference>
<dbReference type="Gene3D" id="1.10.287.210">
    <property type="match status" value="1"/>
</dbReference>
<comment type="caution">
    <text evidence="32 33">Lacks conserved residue(s) required for the propagation of feature annotation.</text>
</comment>
<dbReference type="Gene3D" id="1.20.5.490">
    <property type="entry name" value="Single helix bin"/>
    <property type="match status" value="1"/>
</dbReference>
<keyword evidence="18 32" id="KW-0946">Virion</keyword>
<evidence type="ECO:0000256" key="21">
    <source>
        <dbReference type="ARBA" id="ARBA00022890"/>
    </source>
</evidence>
<dbReference type="GO" id="GO:0016020">
    <property type="term" value="C:membrane"/>
    <property type="evidence" value="ECO:0007669"/>
    <property type="project" value="UniProtKB-UniRule"/>
</dbReference>
<sequence length="847" mass="96065">MRVRGILRNCQQWWIWGILGFWMLMICNVVGNLWVTVYYGVPVWKEAKTTLFCASDAKAYEKEVHNVWATHACVPTDPNPQEMVLENVTENFNMWKNDMVDQMHEDIISLWDQSLKPCVKLTPLCVTLNCSNDIRNVSGESNMKNCSFNITTELRDKRRNEYALFYRLDIVELKENSSEYRLINCNTSAVTQACPKVSFDPIPIHYCAPAGYAILKCNNKTFNGTGPCNNVSTVQCTHGIKPVVSTQLLLNGSLAEEEIVIRSKNLTDNAKIIIVHLKDHVKIVCTRPGNNTRKSVRIGPGQTFYATGEIIGNIRQAHCNISKEDWNKTLQQVGKKLAEHFPNKTIAFKEHSGGDLEITTHSFNCRGEFFYCNTDTLFNSTYNATYNSSSTNSSSTITLQCSIKQIINMWQGVGRAMYAPPIEGNITCESKITGLLLTRDGGNNVSGTQETFRPGGGDMRDNWRSELYKYKVVEIKPLGVAPTKAKRRVVEREKRAVGIGAVFLGFLGAAGSTMGAASITLTVQARQLLSGIVQQQNNLLRAIEAQQHMLQLTVWGIKQLQARVLAIERYLKDQQLLGIWGCSGKLICTTAVPWNSSWSNKSQDDIWQNMTWMEWDREINNYTNTIYRLLEDSQNQQEKNEQDLLALDSWKNLWSWFDITNWLWYIKIFIMIVGGLIGLRIIFAVLSIVNRVRQGYSPLSLQTLIPNPRGPDRLERIEEEGGEQDRSRSIRLVSGFLALAWDDLRSLCLFSYHRLRDFILIVVRAVELLGHSSLRGLQKGWEAFKYLGSLVQYWGLELKKSAISLLDTTAIAVAEGTDRIIELVQSICRAIRNIPRRIRQGFEAALQ</sequence>
<keyword evidence="30 32" id="KW-0449">Lipoprotein</keyword>
<evidence type="ECO:0000256" key="6">
    <source>
        <dbReference type="ARBA" id="ARBA00004650"/>
    </source>
</evidence>
<name>T2CTS7_HV1</name>
<evidence type="ECO:0000256" key="5">
    <source>
        <dbReference type="ARBA" id="ARBA00004578"/>
    </source>
</evidence>
<evidence type="ECO:0000256" key="26">
    <source>
        <dbReference type="ARBA" id="ARBA00023139"/>
    </source>
</evidence>
<feature type="disulfide bond" evidence="32">
    <location>
        <begin position="582"/>
        <end position="588"/>
    </location>
</feature>
<feature type="region of interest" description="Fusion peptide" evidence="32">
    <location>
        <begin position="496"/>
        <end position="516"/>
    </location>
</feature>
<keyword evidence="25 32" id="KW-0472">Membrane</keyword>
<keyword evidence="28 32" id="KW-0325">Glycoprotein</keyword>
<keyword evidence="14 32" id="KW-0812">Transmembrane</keyword>
<comment type="PTM">
    <text evidence="32">Palmitoylation of the transmembrane protein and of Env polyprotein (prior to its proteolytic cleavage) is essential for their association with host cell membrane lipid rafts. Palmitoylation is therefore required for envelope trafficking to classical lipid rafts, but not for viral replication.</text>
</comment>
<evidence type="ECO:0000256" key="4">
    <source>
        <dbReference type="ARBA" id="ARBA00004563"/>
    </source>
</evidence>
<feature type="chain" id="PRO_5042646603" description="Transmembrane protein gp41" evidence="32">
    <location>
        <begin position="496"/>
        <end position="847"/>
    </location>
</feature>
<comment type="domain">
    <text evidence="32">The CD4-binding region is targeted by the antibody b12.</text>
</comment>
<dbReference type="GO" id="GO:0039654">
    <property type="term" value="P:fusion of virus membrane with host endosome membrane"/>
    <property type="evidence" value="ECO:0007669"/>
    <property type="project" value="UniProtKB-UniRule"/>
</dbReference>
<evidence type="ECO:0000256" key="33">
    <source>
        <dbReference type="RuleBase" id="RU363095"/>
    </source>
</evidence>
<evidence type="ECO:0000256" key="1">
    <source>
        <dbReference type="ARBA" id="ARBA00004402"/>
    </source>
</evidence>
<evidence type="ECO:0000256" key="3">
    <source>
        <dbReference type="ARBA" id="ARBA00004505"/>
    </source>
</evidence>
<comment type="PTM">
    <text evidence="32">Highly glycosylated by host. The high number of glycan on the protein is reffered to as 'glycan shield' because it contributes to hide protein sequence from adaptive immune system.</text>
</comment>
<evidence type="ECO:0000256" key="24">
    <source>
        <dbReference type="ARBA" id="ARBA00023054"/>
    </source>
</evidence>
<dbReference type="Gene3D" id="2.170.40.20">
    <property type="entry name" value="Human immunodeficiency virus 1, Gp160, envelope glycoprotein"/>
    <property type="match status" value="2"/>
</dbReference>
<feature type="chain" id="PRO_5042646601" description="Envelope glycoprotein gp160" evidence="32">
    <location>
        <begin position="32"/>
        <end position="847"/>
    </location>
</feature>
<keyword evidence="15 32" id="KW-0053">Apoptosis</keyword>
<dbReference type="GO" id="GO:0019031">
    <property type="term" value="C:viral envelope"/>
    <property type="evidence" value="ECO:0007669"/>
    <property type="project" value="UniProtKB-KW"/>
</dbReference>
<comment type="subcellular location">
    <molecule>Transmembrane protein gp41</molecule>
    <subcellularLocation>
        <location evidence="32">Virion membrane</location>
        <topology evidence="32">Single-pass type I membrane protein</topology>
    </subcellularLocation>
    <subcellularLocation>
        <location evidence="32">Host cell membrane</location>
        <topology evidence="32">Single-pass type I membrane protein</topology>
    </subcellularLocation>
    <subcellularLocation>
        <location evidence="32">Host endosome membrane</location>
        <topology evidence="32">Single-pass type I membrane protein</topology>
    </subcellularLocation>
    <text evidence="32">It is probably concentrated at the site of budding and incorporated into the virions possibly by contacts between the cytoplasmic tail of Env and the N-terminus of Gag.</text>
</comment>
<accession>T2CTS7</accession>
<keyword evidence="22 32" id="KW-1133">Transmembrane helix</keyword>
<evidence type="ECO:0000256" key="32">
    <source>
        <dbReference type="HAMAP-Rule" id="MF_04083"/>
    </source>
</evidence>
<reference evidence="37" key="2">
    <citation type="submission" date="2013-03" db="EMBL/GenBank/DDBJ databases">
        <authorList>
            <person name="Ping L.-H."/>
            <person name="Joseph S.B."/>
            <person name="Anderson J.A."/>
            <person name="Abrahams M.-R."/>
            <person name="Salazar-Gonzalez J.F."/>
            <person name="Kincer L.P."/>
            <person name="Treurnicht F.K."/>
            <person name="Arney L."/>
            <person name="Ojeda S."/>
            <person name="Zhang M."/>
            <person name="Keys J."/>
            <person name="Potter E.L."/>
            <person name="Chu H."/>
            <person name="Moore P."/>
            <person name="Salazar-Gonzalez M."/>
            <person name="Iyer S."/>
            <person name="Jabara C."/>
            <person name="Kirchherr J."/>
            <person name="Mapanje C."/>
            <person name="Ngandu N."/>
            <person name="Seoighe C."/>
            <person name="Hoffman I."/>
            <person name="Gao F."/>
            <person name="Tang Y."/>
            <person name="Labranche C."/>
            <person name="Lee B."/>
            <person name="Saville A."/>
            <person name="Vermeulen M."/>
            <person name="Fiscus S."/>
            <person name="Morris L."/>
            <person name="Karim S.A."/>
            <person name="Haynes B.F."/>
            <person name="Shaw G.M."/>
            <person name="Korber B.T."/>
            <person name="Hahn B.H."/>
            <person name="Cohen M.S."/>
            <person name="Montefiori D."/>
            <person name="Williamson C."/>
            <person name="Swanstrom R."/>
        </authorList>
    </citation>
    <scope>NUCLEOTIDE SEQUENCE</scope>
    <source>
        <strain evidence="36">C120-3E10</strain>
        <strain evidence="37">C120-3E9</strain>
    </source>
</reference>
<dbReference type="GO" id="GO:1903911">
    <property type="term" value="P:positive regulation of receptor clustering"/>
    <property type="evidence" value="ECO:0007669"/>
    <property type="project" value="UniProtKB-UniRule"/>
</dbReference>
<dbReference type="GO" id="GO:1903908">
    <property type="term" value="P:positive regulation of plasma membrane raft polarization"/>
    <property type="evidence" value="ECO:0007669"/>
    <property type="project" value="UniProtKB-UniRule"/>
</dbReference>
<comment type="domain">
    <text evidence="32">The membrane proximal external region (MPER) present in gp41 is a tryptophan-rich region recognized by the antibodies 2F5, Z13, and 4E10. MPER seems to play a role in fusion.</text>
</comment>
<evidence type="ECO:0000256" key="10">
    <source>
        <dbReference type="ARBA" id="ARBA00022570"/>
    </source>
</evidence>
<feature type="domain" description="Retroviral envelope protein GP41-like" evidence="35">
    <location>
        <begin position="514"/>
        <end position="704"/>
    </location>
</feature>
<feature type="transmembrane region" description="Helical" evidence="33">
    <location>
        <begin position="13"/>
        <end position="41"/>
    </location>
</feature>
<dbReference type="EMBL" id="KC863187">
    <property type="protein sequence ID" value="AGV36540.1"/>
    <property type="molecule type" value="Genomic_DNA"/>
</dbReference>
<feature type="lipid moiety-binding region" description="S-palmitoyl cysteine; by host" evidence="32">
    <location>
        <position position="828"/>
    </location>
</feature>
<comment type="PTM">
    <text evidence="32">Specific enzymatic cleavages in vivo yield mature proteins. Envelope glycoproteins are synthesized as a inactive precursor that is heavily N-glycosylated and processed likely by host cell furin in the Golgi to yield the mature SU and TM proteins. The cleavage site between SU and TM requires the minimal sequence [KR]-X-[KR]-R. About 2 of the 9 disulfide bonds of gp41 are reduced by P4HB/PDI, following binding to CD4 receptor.</text>
</comment>
<feature type="topological domain" description="Cytoplasmic" evidence="32">
    <location>
        <begin position="690"/>
        <end position="847"/>
    </location>
</feature>
<dbReference type="EMBL" id="KC863185">
    <property type="protein sequence ID" value="AGV36532.1"/>
    <property type="molecule type" value="Genomic_DNA"/>
</dbReference>
<dbReference type="FunFam" id="2.170.40.20:FF:000003">
    <property type="entry name" value="Envelope glycoprotein gp160"/>
    <property type="match status" value="1"/>
</dbReference>
<evidence type="ECO:0000256" key="19">
    <source>
        <dbReference type="ARBA" id="ARBA00022870"/>
    </source>
</evidence>
<comment type="function">
    <text evidence="32">Envelope glycoprotein gp160: Oligomerizes in the host endoplasmic reticulum into predominantly trimers. In a second time, gp160 transits in the host Golgi, where glycosylation is completed. The precursor is then proteolytically cleaved in the trans-Golgi and thereby activated by cellular furin or furin-like proteases to produce gp120 and gp41.</text>
</comment>
<dbReference type="Pfam" id="PF00517">
    <property type="entry name" value="GP41"/>
    <property type="match status" value="1"/>
</dbReference>
<gene>
    <name evidence="32 37" type="primary">env</name>
</gene>
<feature type="disulfide bond" evidence="32">
    <location>
        <begin position="207"/>
        <end position="236"/>
    </location>
</feature>
<evidence type="ECO:0000256" key="17">
    <source>
        <dbReference type="ARBA" id="ARBA00022804"/>
    </source>
</evidence>
<comment type="domain">
    <text evidence="32 33">The 17 amino acids long immunosuppressive region is present in many retroviral envelope proteins. Synthetic peptides derived from this relatively conserved sequence inhibit immune function in vitro and in vivo.</text>
</comment>
<evidence type="ECO:0000256" key="31">
    <source>
        <dbReference type="ARBA" id="ARBA00023296"/>
    </source>
</evidence>
<evidence type="ECO:0000256" key="16">
    <source>
        <dbReference type="ARBA" id="ARBA00022729"/>
    </source>
</evidence>
<keyword evidence="31 32" id="KW-1160">Virus entry into host cell</keyword>
<evidence type="ECO:0000256" key="25">
    <source>
        <dbReference type="ARBA" id="ARBA00023136"/>
    </source>
</evidence>
<dbReference type="InterPro" id="IPR037527">
    <property type="entry name" value="Gp160"/>
</dbReference>
<evidence type="ECO:0000313" key="36">
    <source>
        <dbReference type="EMBL" id="AGV36532.1"/>
    </source>
</evidence>
<evidence type="ECO:0000256" key="23">
    <source>
        <dbReference type="ARBA" id="ARBA00023046"/>
    </source>
</evidence>
<feature type="disulfide bond" evidence="32">
    <location>
        <begin position="53"/>
        <end position="73"/>
    </location>
</feature>
<dbReference type="InterPro" id="IPR036377">
    <property type="entry name" value="Gp120_core_sf"/>
</dbReference>
<evidence type="ECO:0000256" key="8">
    <source>
        <dbReference type="ARBA" id="ARBA00022510"/>
    </source>
</evidence>
<keyword evidence="23 32" id="KW-1039">Host endosome</keyword>
<evidence type="ECO:0000256" key="20">
    <source>
        <dbReference type="ARBA" id="ARBA00022879"/>
    </source>
</evidence>
<evidence type="ECO:0000256" key="14">
    <source>
        <dbReference type="ARBA" id="ARBA00022692"/>
    </source>
</evidence>
<keyword evidence="17 32" id="KW-1161">Viral attachment to host cell</keyword>
<feature type="region of interest" description="V2" evidence="32">
    <location>
        <begin position="146"/>
        <end position="185"/>
    </location>
</feature>
<comment type="function">
    <text evidence="32">Transmembrane protein gp41: Acts as a class I viral fusion protein. Under the current model, the protein has at least 3 conformational states: pre-fusion native state, pre-hairpin intermediate state, and post-fusion hairpin state. During fusion of viral and target intracellular membranes, the coiled coil regions (heptad repeats) assume a trimer-of-hairpins structure, positioning the fusion peptide in close proximity to the C-terminal region of the ectodomain. The formation of this structure appears to drive apposition and subsequent fusion of viral and target cell membranes. Complete fusion occurs in host cell endosomes and is dynamin-dependent, however some lipid transfer might occur at the plasma membrane. The virus undergoes clathrin-dependent internalization long before endosomal fusion, thus minimizing the surface exposure of conserved viral epitopes during fusion and reducing the efficacy of inhibitors targeting these epitopes. Membranes fusion leads to delivery of the nucleocapsid into the cytoplasm.</text>
</comment>
<dbReference type="CDD" id="cd09909">
    <property type="entry name" value="HIV-1-like_HR1-HR2"/>
    <property type="match status" value="1"/>
</dbReference>
<feature type="short sequence motif" description="YXXL motif; contains endocytosis signal" evidence="32">
    <location>
        <begin position="696"/>
        <end position="699"/>
    </location>
</feature>
<keyword evidence="29 32" id="KW-0899">Viral immunoevasion</keyword>
<feature type="domain" description="Human immunodeficiency virus 1 envelope glycoprotein Gp120" evidence="34">
    <location>
        <begin position="139"/>
        <end position="495"/>
    </location>
</feature>
<feature type="disulfide bond" evidence="32">
    <location>
        <begin position="217"/>
        <end position="228"/>
    </location>
</feature>
<keyword evidence="13 32" id="KW-0165">Cleavage on pair of basic residues</keyword>
<evidence type="ECO:0000256" key="29">
    <source>
        <dbReference type="ARBA" id="ARBA00023280"/>
    </source>
</evidence>
<evidence type="ECO:0000256" key="12">
    <source>
        <dbReference type="ARBA" id="ARBA00022595"/>
    </source>
</evidence>
<keyword evidence="7 32" id="KW-1168">Fusion of virus membrane with host membrane</keyword>
<comment type="subcellular location">
    <molecule>Surface protein gp120</molecule>
    <subcellularLocation>
        <location evidence="32">Virion membrane</location>
        <topology evidence="32">Peripheral membrane protein</topology>
    </subcellularLocation>
    <subcellularLocation>
        <location evidence="32">Host cell membrane</location>
        <topology evidence="32">Peripheral membrane protein</topology>
    </subcellularLocation>
    <subcellularLocation>
        <location evidence="32">Host endosome membrane</location>
        <topology evidence="32">Single-pass type I membrane protein</topology>
    </subcellularLocation>
    <text evidence="32">The surface protein is not anchored to the viral envelope, but associates with the extravirion surface through its binding to TM. It is probably concentrated at the site of budding and incorporated into the virions possibly by contacts between the cytoplasmic tail of Env and the N-terminus of Gag.</text>
</comment>
<dbReference type="GO" id="GO:0052031">
    <property type="term" value="P:symbiont-mediated perturbation of host defense response"/>
    <property type="evidence" value="ECO:0007669"/>
    <property type="project" value="UniProtKB-UniRule"/>
</dbReference>
<organismHost>
    <name type="scientific">Homo sapiens</name>
    <name type="common">Human</name>
    <dbReference type="NCBI Taxonomy" id="9606"/>
</organismHost>
<comment type="domain">
    <text evidence="32">Some of the most genetically diverse regions of the viral genome are present in Env. They are called variable regions 1 through 5 (V1 through V5). Coreceptor usage of gp120 is determined mainly by the primary structure of the third variable region (V3) in the outer domain of gp120. The sequence of V3 determines which coreceptor, CCR5 and/or CXCR4 (corresponding to R5/macrophage, X4/T cell and R5X4/T cell and macrophage tropism), is used to trigger the fusion potential of the Env complex, and hence which cells the virus can infect. Binding to CCR5 involves a region adjacent in addition to V3.</text>
</comment>
<feature type="domain" description="Human immunodeficiency virus 1 envelope glycoprotein Gp120" evidence="34">
    <location>
        <begin position="33"/>
        <end position="132"/>
    </location>
</feature>
<feature type="region of interest" description="CD4-binding loop" evidence="32">
    <location>
        <begin position="351"/>
        <end position="361"/>
    </location>
</feature>
<keyword evidence="21 32" id="KW-1164">Virus endocytosis by host</keyword>
<evidence type="ECO:0000259" key="35">
    <source>
        <dbReference type="Pfam" id="PF00517"/>
    </source>
</evidence>
<evidence type="ECO:0000256" key="11">
    <source>
        <dbReference type="ARBA" id="ARBA00022581"/>
    </source>
</evidence>
<evidence type="ECO:0000256" key="13">
    <source>
        <dbReference type="ARBA" id="ARBA00022685"/>
    </source>
</evidence>
<dbReference type="GO" id="GO:0019082">
    <property type="term" value="P:viral protein processing"/>
    <property type="evidence" value="ECO:0007669"/>
    <property type="project" value="UniProtKB-UniRule"/>
</dbReference>
<dbReference type="SUPFAM" id="SSF58069">
    <property type="entry name" value="Virus ectodomain"/>
    <property type="match status" value="1"/>
</dbReference>
<comment type="miscellaneous">
    <text evidence="32">HIV-1 lineages are divided in three main groups, M (for Major), O (for Outlier), and N (for New, or Non-M, Non-O). The vast majority of strains found worldwide belong to the group M. Group O seems to be endemic to and largely confined to Cameroon and neighboring countries in West Central Africa, where these viruses represent a small minority of HIV-1 strains. The group N is represented by a limited number of isolates from Cameroonian persons. The group M is further subdivided in 9 clades or subtypes (A to D, F to H, J and K).</text>
</comment>
<comment type="function">
    <text evidence="32">Surface protein gp120: Attaches the virus to the host lymphoid cell by binding to the primary receptor CD4. This interaction induces a structural rearrangement creating a high affinity binding site for a chemokine coreceptor like CXCR4 and/or CCR5. Acts as a ligand for CD209/DC-SIGN and CLEC4M/DC-SIGNR, which are respectively found on dendritic cells (DCs), and on endothelial cells of liver sinusoids and lymph node sinuses. These interactions allow capture of viral particles at mucosal surfaces by these cells and subsequent transmission to permissive cells. HIV subverts the migration properties of dendritic cells to gain access to CD4+ T-cells in lymph nodes. Virus transmission to permissive T-cells occurs either in trans (without DCs infection, through viral capture and transmission), or in cis (following DCs productive infection, through the usual CD4-gp120 interaction), thereby inducing a robust infection. In trans infection, bound virions remain infectious over days and it is proposed that they are not degraded, but protected in non-lysosomal acidic organelles within the DCs close to the cell membrane thus contributing to the viral infectious potential during DCs' migration from the periphery to the lymphoid tissues. On arrival at lymphoid tissues, intact virions recycle back to DCs' cell surface allowing virus transmission to CD4+ T-cells.</text>
</comment>
<comment type="similarity">
    <text evidence="32">Belongs to the HIV-1 env protein family.</text>
</comment>
<dbReference type="SUPFAM" id="SSF56502">
    <property type="entry name" value="gp120 core"/>
    <property type="match status" value="2"/>
</dbReference>
<keyword evidence="20 32" id="KW-0261">Viral envelope protein</keyword>
<keyword evidence="26 32" id="KW-0564">Palmitate</keyword>
<keyword evidence="9 32" id="KW-1032">Host cell membrane</keyword>
<dbReference type="FunFam" id="2.170.40.20:FF:000002">
    <property type="entry name" value="Envelope glycoprotein gp160"/>
    <property type="match status" value="1"/>
</dbReference>
<evidence type="ECO:0000256" key="27">
    <source>
        <dbReference type="ARBA" id="ARBA00023157"/>
    </source>
</evidence>
<dbReference type="HAMAP" id="MF_04083">
    <property type="entry name" value="HIV_ENV"/>
    <property type="match status" value="1"/>
</dbReference>
<evidence type="ECO:0000313" key="37">
    <source>
        <dbReference type="EMBL" id="AGV36540.1"/>
    </source>
</evidence>
<comment type="subcellular location">
    <subcellularLocation>
        <location evidence="3">Host cell membrane</location>
        <topology evidence="3">Peripheral membrane protein</topology>
    </subcellularLocation>
    <subcellularLocation>
        <location evidence="1">Host cell membrane</location>
        <topology evidence="1">Single-pass type I membrane protein</topology>
    </subcellularLocation>
    <subcellularLocation>
        <location evidence="2">Host endosome membrane</location>
        <topology evidence="2">Peripheral membrane protein</topology>
    </subcellularLocation>
    <subcellularLocation>
        <location evidence="5">Host endosome membrane</location>
        <topology evidence="5">Single-pass type I membrane protein</topology>
    </subcellularLocation>
    <subcellularLocation>
        <location evidence="6">Virion membrane</location>
        <topology evidence="6">Peripheral membrane protein</topology>
    </subcellularLocation>
    <subcellularLocation>
        <location evidence="4">Virion membrane</location>
        <topology evidence="4">Single-pass type I membrane protein</topology>
    </subcellularLocation>
</comment>
<dbReference type="GO" id="GO:0020002">
    <property type="term" value="C:host cell plasma membrane"/>
    <property type="evidence" value="ECO:0007669"/>
    <property type="project" value="UniProtKB-SubCell"/>
</dbReference>
<comment type="subunit">
    <text evidence="32">The mature envelope protein (Env) consists of a homotrimer of non-covalently associated gp120-gp41 heterodimers. The resulting complex protrudes from the virus surface as a spike. There seems to be as few as 10 spikes on the average virion. Surface protein gp120 interacts with host CD4, CCR5 and CXCR4. Gp120 also interacts with the C-type lectins CD209/DC-SIGN and CLEC4M/DC-SIGNR (collectively referred to as DC-SIGN(R)). Gp120 and gp41 interact with GalCer. Gp120 interacts with host ITGA4/ITGB7 complex; on CD4+ T-cells, this interaction results in rapid activation of integrin ITGAL/LFA-1, which facilitates efficient cell-to-cell spreading of HIV-1. Gp120 interacts with cell-associated heparan sulfate; this interaction increases virus infectivity on permissive cells and may be involved in infection of CD4- cells.</text>
</comment>
<keyword evidence="24 32" id="KW-0175">Coiled coil</keyword>
<reference evidence="37" key="1">
    <citation type="journal article" date="2013" name="J. Virol.">
        <title>Comparison of viral Env proteins from acute and chronic infections with subtype C human immunodeficiency virus type 1 identifies differences in glycosylation and CCR5 utilization and suggests a new strategy for immunogen design.</title>
        <authorList>
            <person name="Ping L.H."/>
            <person name="Joseph S.B."/>
            <person name="Anderson J.A."/>
            <person name="Abrahams M.R."/>
            <person name="Salazar-Gonzalez J.F."/>
            <person name="Kincer L.P."/>
            <person name="Treurnicht F.K."/>
            <person name="Arney L."/>
            <person name="Ojeda S."/>
            <person name="Zhang M."/>
            <person name="Keys J."/>
            <person name="Potter E.L."/>
            <person name="Chu H."/>
            <person name="Moore P."/>
            <person name="Salazar M.G."/>
            <person name="Iyer S."/>
            <person name="Jabara C."/>
            <person name="Kirchherr J."/>
            <person name="Mapanje C."/>
            <person name="Ngandu N."/>
            <person name="Seoighe C."/>
            <person name="Hoffman I."/>
            <person name="Gao F."/>
            <person name="Tang Y."/>
            <person name="Labranche C."/>
            <person name="Lee B."/>
            <person name="Saville A."/>
            <person name="Vermeulen M."/>
            <person name="Fiscus S."/>
            <person name="Morris L."/>
            <person name="Karim S.A."/>
            <person name="Haynes B.F."/>
            <person name="Shaw G.M."/>
            <person name="Korber B.T."/>
            <person name="Hahn B.H."/>
            <person name="Cohen M.S."/>
            <person name="Montefiori D."/>
            <person name="Williamson C."/>
            <person name="Swanstrom R."/>
        </authorList>
    </citation>
    <scope>NUCLEOTIDE SEQUENCE</scope>
    <source>
        <strain evidence="36">C120-3E10</strain>
        <strain evidence="37">C120-3E9</strain>
    </source>
</reference>
<dbReference type="Pfam" id="PF00516">
    <property type="entry name" value="GP120"/>
    <property type="match status" value="2"/>
</dbReference>
<organism evidence="37">
    <name type="scientific">Human immunodeficiency virus type 1</name>
    <name type="common">HIV-1</name>
    <dbReference type="NCBI Taxonomy" id="11676"/>
    <lineage>
        <taxon>Viruses</taxon>
        <taxon>Riboviria</taxon>
        <taxon>Pararnavirae</taxon>
        <taxon>Artverviricota</taxon>
        <taxon>Revtraviricetes</taxon>
        <taxon>Ortervirales</taxon>
        <taxon>Retroviridae</taxon>
        <taxon>Orthoretrovirinae</taxon>
        <taxon>Lentivirus</taxon>
        <taxon>Lentivirus humimdef1</taxon>
    </lineage>
</organism>
<feature type="transmembrane region" description="Helical" evidence="33">
    <location>
        <begin position="496"/>
        <end position="519"/>
    </location>
</feature>
<comment type="domain">
    <text evidence="32">The YXXL motif is involved in determining the exact site of viral release at the surface of infected mononuclear cells and promotes endocytosis. YXXL and di-leucine endocytosis motifs interact directly or indirectly with the clathrin adapter complexes, opperate independently, and their activities are not additive.</text>
</comment>
<dbReference type="GO" id="GO:0055036">
    <property type="term" value="C:virion membrane"/>
    <property type="evidence" value="ECO:0007669"/>
    <property type="project" value="UniProtKB-SubCell"/>
</dbReference>
<dbReference type="InterPro" id="IPR000777">
    <property type="entry name" value="HIV1_Gp120"/>
</dbReference>
<evidence type="ECO:0000256" key="22">
    <source>
        <dbReference type="ARBA" id="ARBA00022989"/>
    </source>
</evidence>
<evidence type="ECO:0000259" key="34">
    <source>
        <dbReference type="Pfam" id="PF00516"/>
    </source>
</evidence>
<protein>
    <recommendedName>
        <fullName evidence="32">Envelope glycoprotein gp160</fullName>
    </recommendedName>
    <alternativeName>
        <fullName evidence="32">Env polyprotein</fullName>
    </alternativeName>
    <component>
        <recommendedName>
            <fullName evidence="32">Surface protein gp120</fullName>
            <shortName evidence="32">SU</shortName>
        </recommendedName>
        <alternativeName>
            <fullName evidence="32">Glycoprotein 120</fullName>
            <shortName evidence="32">gp120</shortName>
        </alternativeName>
    </component>
    <component>
        <recommendedName>
            <fullName evidence="32">Transmembrane protein gp41</fullName>
            <shortName evidence="32">TM</shortName>
        </recommendedName>
        <alternativeName>
            <fullName evidence="32">Glycoprotein 41</fullName>
            <shortName evidence="32">gp41</shortName>
        </alternativeName>
    </component>
</protein>
<feature type="site" description="Cleavage; by host furin" evidence="32">
    <location>
        <begin position="495"/>
        <end position="496"/>
    </location>
</feature>